<dbReference type="Proteomes" id="UP001189624">
    <property type="component" value="Chromosome 6"/>
</dbReference>
<keyword evidence="1" id="KW-0472">Membrane</keyword>
<proteinExistence type="predicted"/>
<dbReference type="AlphaFoldDB" id="A0AA86T3G1"/>
<name>A0AA86T3G1_9FABA</name>
<keyword evidence="1" id="KW-0812">Transmembrane</keyword>
<keyword evidence="3" id="KW-1185">Reference proteome</keyword>
<organism evidence="2 3">
    <name type="scientific">Sphenostylis stenocarpa</name>
    <dbReference type="NCBI Taxonomy" id="92480"/>
    <lineage>
        <taxon>Eukaryota</taxon>
        <taxon>Viridiplantae</taxon>
        <taxon>Streptophyta</taxon>
        <taxon>Embryophyta</taxon>
        <taxon>Tracheophyta</taxon>
        <taxon>Spermatophyta</taxon>
        <taxon>Magnoliopsida</taxon>
        <taxon>eudicotyledons</taxon>
        <taxon>Gunneridae</taxon>
        <taxon>Pentapetalae</taxon>
        <taxon>rosids</taxon>
        <taxon>fabids</taxon>
        <taxon>Fabales</taxon>
        <taxon>Fabaceae</taxon>
        <taxon>Papilionoideae</taxon>
        <taxon>50 kb inversion clade</taxon>
        <taxon>NPAAA clade</taxon>
        <taxon>indigoferoid/millettioid clade</taxon>
        <taxon>Phaseoleae</taxon>
        <taxon>Sphenostylis</taxon>
    </lineage>
</organism>
<keyword evidence="1" id="KW-1133">Transmembrane helix</keyword>
<dbReference type="Gramene" id="rna-AYBTSS11_LOCUS20682">
    <property type="protein sequence ID" value="CAJ1965140.1"/>
    <property type="gene ID" value="gene-AYBTSS11_LOCUS20682"/>
</dbReference>
<feature type="transmembrane region" description="Helical" evidence="1">
    <location>
        <begin position="12"/>
        <end position="35"/>
    </location>
</feature>
<evidence type="ECO:0000313" key="3">
    <source>
        <dbReference type="Proteomes" id="UP001189624"/>
    </source>
</evidence>
<gene>
    <name evidence="2" type="ORF">AYBTSS11_LOCUS20682</name>
</gene>
<reference evidence="2" key="1">
    <citation type="submission" date="2023-10" db="EMBL/GenBank/DDBJ databases">
        <authorList>
            <person name="Domelevo Entfellner J.-B."/>
        </authorList>
    </citation>
    <scope>NUCLEOTIDE SEQUENCE</scope>
</reference>
<evidence type="ECO:0000313" key="2">
    <source>
        <dbReference type="EMBL" id="CAJ1965140.1"/>
    </source>
</evidence>
<accession>A0AA86T3G1</accession>
<sequence>MTLLMQDQGEDSFRGLFSLMCLGGFFLGITLLTRLRDIVPRSGKKSLYSFQEASQTRGNGAMLASEEVMTFKSYQNRANLFVKEYLLADSLIPYTSVISGMLACKMVFDLTQLIGSNYFKIYSNFSKIQRIEWNNR</sequence>
<dbReference type="EMBL" id="OY731403">
    <property type="protein sequence ID" value="CAJ1965140.1"/>
    <property type="molecule type" value="Genomic_DNA"/>
</dbReference>
<protein>
    <submittedName>
        <fullName evidence="2">Uncharacterized protein</fullName>
    </submittedName>
</protein>
<evidence type="ECO:0000256" key="1">
    <source>
        <dbReference type="SAM" id="Phobius"/>
    </source>
</evidence>